<reference evidence="1" key="1">
    <citation type="journal article" date="2023" name="bioRxiv">
        <title>Scaffold-level genome assemblies of two parasitoid biocontrol wasps reveal the parthenogenesis mechanism and an associated novel virus.</title>
        <authorList>
            <person name="Inwood S."/>
            <person name="Skelly J."/>
            <person name="Guhlin J."/>
            <person name="Harrop T."/>
            <person name="Goldson S."/>
            <person name="Dearden P."/>
        </authorList>
    </citation>
    <scope>NUCLEOTIDE SEQUENCE</scope>
    <source>
        <strain evidence="1">Irish</strain>
        <tissue evidence="1">Whole body</tissue>
    </source>
</reference>
<reference evidence="1" key="2">
    <citation type="submission" date="2023-03" db="EMBL/GenBank/DDBJ databases">
        <authorList>
            <person name="Inwood S.N."/>
            <person name="Skelly J.G."/>
            <person name="Guhlin J."/>
            <person name="Harrop T.W.R."/>
            <person name="Goldson S.G."/>
            <person name="Dearden P.K."/>
        </authorList>
    </citation>
    <scope>NUCLEOTIDE SEQUENCE</scope>
    <source>
        <strain evidence="1">Irish</strain>
        <tissue evidence="1">Whole body</tissue>
    </source>
</reference>
<evidence type="ECO:0000313" key="2">
    <source>
        <dbReference type="Proteomes" id="UP001168990"/>
    </source>
</evidence>
<evidence type="ECO:0008006" key="3">
    <source>
        <dbReference type="Google" id="ProtNLM"/>
    </source>
</evidence>
<evidence type="ECO:0000313" key="1">
    <source>
        <dbReference type="EMBL" id="KAK0177164.1"/>
    </source>
</evidence>
<dbReference type="EMBL" id="JAQQBS010000001">
    <property type="protein sequence ID" value="KAK0177164.1"/>
    <property type="molecule type" value="Genomic_DNA"/>
</dbReference>
<dbReference type="AlphaFoldDB" id="A0AA39FWK0"/>
<comment type="caution">
    <text evidence="1">The sequence shown here is derived from an EMBL/GenBank/DDBJ whole genome shotgun (WGS) entry which is preliminary data.</text>
</comment>
<sequence>MKKHNACEPSWTPKPESRICSEHFLGGEISDTILSPSFVPSIFPGDVAASNRKNDDMLKRHARLMKGRVGSETSQLSVSQPLVFLPAPPSQPALQTPSNHDPIDGPINQNPDESLVLAEQLPIKYHKQCQVFLSIICKHKDEFSNNFTCERHLYHDKSDCDAGVQTDLIEKQVPLKIPNKKQTNDKSTNTVPKKLEDQRFGPNFAIHDTGEKKIAGFSSIKTPQQLLDIAGPSVFATEVESCHYYANFALNAEKFSHRVNADLDRELGTLFEPMTHFGSIQNIPQSYRQLLHL</sequence>
<protein>
    <recommendedName>
        <fullName evidence="3">THAP-type domain-containing protein</fullName>
    </recommendedName>
</protein>
<organism evidence="1 2">
    <name type="scientific">Microctonus aethiopoides</name>
    <dbReference type="NCBI Taxonomy" id="144406"/>
    <lineage>
        <taxon>Eukaryota</taxon>
        <taxon>Metazoa</taxon>
        <taxon>Ecdysozoa</taxon>
        <taxon>Arthropoda</taxon>
        <taxon>Hexapoda</taxon>
        <taxon>Insecta</taxon>
        <taxon>Pterygota</taxon>
        <taxon>Neoptera</taxon>
        <taxon>Endopterygota</taxon>
        <taxon>Hymenoptera</taxon>
        <taxon>Apocrita</taxon>
        <taxon>Ichneumonoidea</taxon>
        <taxon>Braconidae</taxon>
        <taxon>Euphorinae</taxon>
        <taxon>Microctonus</taxon>
    </lineage>
</organism>
<dbReference type="Proteomes" id="UP001168990">
    <property type="component" value="Unassembled WGS sequence"/>
</dbReference>
<name>A0AA39FWK0_9HYME</name>
<keyword evidence="2" id="KW-1185">Reference proteome</keyword>
<accession>A0AA39FWK0</accession>
<proteinExistence type="predicted"/>
<gene>
    <name evidence="1" type="ORF">PV328_001243</name>
</gene>